<sequence length="327" mass="36020">MTRPGIEPGSPWWEASRLKPLSHRGPGRFQPSRLSTPRRTGFKPRPGYRIFACGNRAGRCHWSAGFLGDIQFPPALSFRRCYITTSITLTGSQDPKLLTFEQPIPSEAVTYVNITVKIPLADGITNCSRVDVVHPDKDLKCPFILPGCSAGALKYCNKESVLLAQCSVWLGGGWHSFFKPQFSLRWHLSGVLQQFYSGEPVSSGDISSAFWSFSCVFIGCCPTPGSYGIRKAFPCKSAIGSDVCRVGLIDCDPIAKYRYQMVVHTANFNLKRQRNDVTGKKKSWNAVCQSVLGQHAAQPIGNGTQHSVANKTLQGRLQSETAYKNIA</sequence>
<evidence type="ECO:0000256" key="1">
    <source>
        <dbReference type="SAM" id="MobiDB-lite"/>
    </source>
</evidence>
<proteinExistence type="predicted"/>
<evidence type="ECO:0000313" key="3">
    <source>
        <dbReference type="Proteomes" id="UP001159363"/>
    </source>
</evidence>
<dbReference type="EMBL" id="JARBHB010000011">
    <property type="protein sequence ID" value="KAJ8872755.1"/>
    <property type="molecule type" value="Genomic_DNA"/>
</dbReference>
<evidence type="ECO:0000313" key="2">
    <source>
        <dbReference type="EMBL" id="KAJ8872755.1"/>
    </source>
</evidence>
<dbReference type="Proteomes" id="UP001159363">
    <property type="component" value="Chromosome 10"/>
</dbReference>
<keyword evidence="3" id="KW-1185">Reference proteome</keyword>
<name>A0ABQ9GL59_9NEOP</name>
<accession>A0ABQ9GL59</accession>
<protein>
    <submittedName>
        <fullName evidence="2">Uncharacterized protein</fullName>
    </submittedName>
</protein>
<organism evidence="2 3">
    <name type="scientific">Dryococelus australis</name>
    <dbReference type="NCBI Taxonomy" id="614101"/>
    <lineage>
        <taxon>Eukaryota</taxon>
        <taxon>Metazoa</taxon>
        <taxon>Ecdysozoa</taxon>
        <taxon>Arthropoda</taxon>
        <taxon>Hexapoda</taxon>
        <taxon>Insecta</taxon>
        <taxon>Pterygota</taxon>
        <taxon>Neoptera</taxon>
        <taxon>Polyneoptera</taxon>
        <taxon>Phasmatodea</taxon>
        <taxon>Verophasmatodea</taxon>
        <taxon>Anareolatae</taxon>
        <taxon>Phasmatidae</taxon>
        <taxon>Eurycanthinae</taxon>
        <taxon>Dryococelus</taxon>
    </lineage>
</organism>
<reference evidence="2 3" key="1">
    <citation type="submission" date="2023-02" db="EMBL/GenBank/DDBJ databases">
        <title>LHISI_Scaffold_Assembly.</title>
        <authorList>
            <person name="Stuart O.P."/>
            <person name="Cleave R."/>
            <person name="Magrath M.J.L."/>
            <person name="Mikheyev A.S."/>
        </authorList>
    </citation>
    <scope>NUCLEOTIDE SEQUENCE [LARGE SCALE GENOMIC DNA]</scope>
    <source>
        <strain evidence="2">Daus_M_001</strain>
        <tissue evidence="2">Leg muscle</tissue>
    </source>
</reference>
<gene>
    <name evidence="2" type="ORF">PR048_026371</name>
</gene>
<feature type="region of interest" description="Disordered" evidence="1">
    <location>
        <begin position="17"/>
        <end position="42"/>
    </location>
</feature>
<comment type="caution">
    <text evidence="2">The sequence shown here is derived from an EMBL/GenBank/DDBJ whole genome shotgun (WGS) entry which is preliminary data.</text>
</comment>